<sequence length="928" mass="98599">MAVLIGAAGLAVPGTASAAPPPPADGTSADKAAPSCWAIKQQTPSSADGVYWLQTPALIAPQQFYCDMTTDGGGWVLIGRGRQGWEFDYNGQRTPAEVRNTPAGTGAFAPAALPGDMVNGLLNGGRVDALTDGIRLRRASNAAGSTWQEVRWRLSNRDKWSWTFDGGHPLSSTSFDGASSNGGNTRDVNVNNGVRRVFTYEWQNHNYQKGFSYGSLGGGSNSATNYLWQNGTEGNPIPFTQVFIRPKITTVAHPAIPDGGTAASTVTPLVSNLTAPTPWGVTGVVGGGSGEQNIEVQSLAVLGDTLYVGGKFEYVQRGANPVPADRVRQPYLAAFDVSTGEWKPGFRPVLNGQVWDIQAADDKIVIGGEFTNANGETDTGGLAALDPATGAVVPTWRAPIAHTSSTPLVRTLDREGDWIYVGGQFNRISGGVPIGAQITLGRAARVRVSDGRPDGTWKPNFDGVPMELDATAERVYFGGHFTTVNGNPARKVAVITTSAPPTQVAGLNDQNWLPSTTNVQTQYRQIIREFGDNVWIGGSEHDFQMYTKSGFNRVRGNIGVQGGDFQTAVELNGVVYGACHCDDFIHLDASTWPDPGTNWTEVNQISFIGAWDAETGDYLPNFNPSIDSRAGAGPWEMIKDDNGCLWFGGDMSRGGWTNGAYQWLGGFGRLCSTDAQAPATPTGLTTATTPGGNQLTWGAATDNAGAPRYEVLRDDHVIATVGGTSYTDTSAYGTHRYFVRAIDTAGNRSASTPVLRVESTTNLVASNATWRWVYDGVDQGTAWRAPGFDDSSWPTGAAKLGFGDDEDTVIPAGTTPRPMTAYFRSTIEVADPASYQELTIDLVRDDGAVIYINGTEVGRDNLPAGDVSYGTAAVIGLQTNTEERTPVRFTVPATALVAGTNTIAVEMHQANAWSADLGFSLSMNATVN</sequence>
<evidence type="ECO:0000256" key="8">
    <source>
        <dbReference type="SAM" id="SignalP"/>
    </source>
</evidence>
<evidence type="ECO:0000256" key="2">
    <source>
        <dbReference type="ARBA" id="ARBA00022530"/>
    </source>
</evidence>
<keyword evidence="2" id="KW-0964">Secreted</keyword>
<dbReference type="Proteomes" id="UP001225356">
    <property type="component" value="Unassembled WGS sequence"/>
</dbReference>
<evidence type="ECO:0000256" key="6">
    <source>
        <dbReference type="ARBA" id="ARBA00023157"/>
    </source>
</evidence>
<dbReference type="Gene3D" id="2.60.40.10">
    <property type="entry name" value="Immunoglobulins"/>
    <property type="match status" value="1"/>
</dbReference>
<evidence type="ECO:0000313" key="10">
    <source>
        <dbReference type="EMBL" id="MDP9847190.1"/>
    </source>
</evidence>
<dbReference type="InterPro" id="IPR002181">
    <property type="entry name" value="Fibrinogen_a/b/g_C_dom"/>
</dbReference>
<evidence type="ECO:0000256" key="3">
    <source>
        <dbReference type="ARBA" id="ARBA00022723"/>
    </source>
</evidence>
<comment type="subcellular location">
    <subcellularLocation>
        <location evidence="1">Secreted</location>
        <location evidence="1">Extracellular space</location>
        <location evidence="1">Extracellular matrix</location>
    </subcellularLocation>
</comment>
<protein>
    <recommendedName>
        <fullName evidence="9">Fibrinogen C-terminal domain-containing protein</fullName>
    </recommendedName>
</protein>
<feature type="signal peptide" evidence="8">
    <location>
        <begin position="1"/>
        <end position="18"/>
    </location>
</feature>
<proteinExistence type="predicted"/>
<evidence type="ECO:0000256" key="7">
    <source>
        <dbReference type="SAM" id="MobiDB-lite"/>
    </source>
</evidence>
<dbReference type="SUPFAM" id="SSF49785">
    <property type="entry name" value="Galactose-binding domain-like"/>
    <property type="match status" value="1"/>
</dbReference>
<feature type="region of interest" description="Disordered" evidence="7">
    <location>
        <begin position="14"/>
        <end position="33"/>
    </location>
</feature>
<comment type="caution">
    <text evidence="10">The sequence shown here is derived from an EMBL/GenBank/DDBJ whole genome shotgun (WGS) entry which is preliminary data.</text>
</comment>
<keyword evidence="3" id="KW-0479">Metal-binding</keyword>
<gene>
    <name evidence="10" type="ORF">J2853_006401</name>
</gene>
<dbReference type="PANTHER" id="PTHR16146">
    <property type="entry name" value="INTELECTIN"/>
    <property type="match status" value="1"/>
</dbReference>
<keyword evidence="5" id="KW-0106">Calcium</keyword>
<keyword evidence="11" id="KW-1185">Reference proteome</keyword>
<dbReference type="SUPFAM" id="SSF56496">
    <property type="entry name" value="Fibrinogen C-terminal domain-like"/>
    <property type="match status" value="1"/>
</dbReference>
<dbReference type="EMBL" id="JAUSQU010000001">
    <property type="protein sequence ID" value="MDP9847190.1"/>
    <property type="molecule type" value="Genomic_DNA"/>
</dbReference>
<feature type="domain" description="Fibrinogen C-terminal" evidence="9">
    <location>
        <begin position="27"/>
        <end position="83"/>
    </location>
</feature>
<organism evidence="10 11">
    <name type="scientific">Streptosporangium lutulentum</name>
    <dbReference type="NCBI Taxonomy" id="1461250"/>
    <lineage>
        <taxon>Bacteria</taxon>
        <taxon>Bacillati</taxon>
        <taxon>Actinomycetota</taxon>
        <taxon>Actinomycetes</taxon>
        <taxon>Streptosporangiales</taxon>
        <taxon>Streptosporangiaceae</taxon>
        <taxon>Streptosporangium</taxon>
    </lineage>
</organism>
<accession>A0ABT9QLE0</accession>
<reference evidence="10 11" key="1">
    <citation type="submission" date="2023-07" db="EMBL/GenBank/DDBJ databases">
        <title>Sequencing the genomes of 1000 actinobacteria strains.</title>
        <authorList>
            <person name="Klenk H.-P."/>
        </authorList>
    </citation>
    <scope>NUCLEOTIDE SEQUENCE [LARGE SCALE GENOMIC DNA]</scope>
    <source>
        <strain evidence="10 11">DSM 46740</strain>
    </source>
</reference>
<keyword evidence="8" id="KW-0732">Signal</keyword>
<evidence type="ECO:0000256" key="5">
    <source>
        <dbReference type="ARBA" id="ARBA00022837"/>
    </source>
</evidence>
<name>A0ABT9QLE0_9ACTN</name>
<evidence type="ECO:0000259" key="9">
    <source>
        <dbReference type="PROSITE" id="PS51406"/>
    </source>
</evidence>
<keyword evidence="4" id="KW-0430">Lectin</keyword>
<dbReference type="Gene3D" id="2.60.120.260">
    <property type="entry name" value="Galactose-binding domain-like"/>
    <property type="match status" value="1"/>
</dbReference>
<evidence type="ECO:0000256" key="1">
    <source>
        <dbReference type="ARBA" id="ARBA00004498"/>
    </source>
</evidence>
<dbReference type="PROSITE" id="PS51406">
    <property type="entry name" value="FIBRINOGEN_C_2"/>
    <property type="match status" value="1"/>
</dbReference>
<keyword evidence="6" id="KW-1015">Disulfide bond</keyword>
<dbReference type="NCBIfam" id="NF040941">
    <property type="entry name" value="GGGWT_bact"/>
    <property type="match status" value="1"/>
</dbReference>
<keyword evidence="2" id="KW-0272">Extracellular matrix</keyword>
<dbReference type="InterPro" id="IPR036056">
    <property type="entry name" value="Fibrinogen-like_C"/>
</dbReference>
<dbReference type="InterPro" id="IPR008979">
    <property type="entry name" value="Galactose-bd-like_sf"/>
</dbReference>
<dbReference type="InterPro" id="IPR013783">
    <property type="entry name" value="Ig-like_fold"/>
</dbReference>
<feature type="chain" id="PRO_5047414201" description="Fibrinogen C-terminal domain-containing protein" evidence="8">
    <location>
        <begin position="19"/>
        <end position="928"/>
    </location>
</feature>
<evidence type="ECO:0000313" key="11">
    <source>
        <dbReference type="Proteomes" id="UP001225356"/>
    </source>
</evidence>
<evidence type="ECO:0000256" key="4">
    <source>
        <dbReference type="ARBA" id="ARBA00022734"/>
    </source>
</evidence>
<dbReference type="PANTHER" id="PTHR16146:SF46">
    <property type="entry name" value="INTELECTIN-1A-RELATED"/>
    <property type="match status" value="1"/>
</dbReference>
<dbReference type="RefSeq" id="WP_307564249.1">
    <property type="nucleotide sequence ID" value="NZ_JAUSQU010000001.1"/>
</dbReference>
<dbReference type="InterPro" id="IPR014716">
    <property type="entry name" value="Fibrinogen_a/b/g_C_1"/>
</dbReference>
<dbReference type="Gene3D" id="3.90.215.10">
    <property type="entry name" value="Gamma Fibrinogen, chain A, domain 1"/>
    <property type="match status" value="1"/>
</dbReference>